<name>D1P3D6_9GAMM</name>
<dbReference type="HOGENOM" id="CLU_453324_0_0_6"/>
<dbReference type="eggNOG" id="ENOG5032V1K">
    <property type="taxonomic scope" value="Bacteria"/>
</dbReference>
<gene>
    <name evidence="1" type="ORF">PROVRUST_06807</name>
</gene>
<dbReference type="RefSeq" id="WP_006814824.1">
    <property type="nucleotide sequence ID" value="NZ_GG703819.1"/>
</dbReference>
<keyword evidence="2" id="KW-1185">Reference proteome</keyword>
<evidence type="ECO:0000313" key="1">
    <source>
        <dbReference type="EMBL" id="EFB72052.1"/>
    </source>
</evidence>
<reference evidence="1" key="1">
    <citation type="submission" date="2009-12" db="EMBL/GenBank/DDBJ databases">
        <authorList>
            <person name="Weinstock G."/>
            <person name="Sodergren E."/>
            <person name="Clifton S."/>
            <person name="Fulton L."/>
            <person name="Fulton B."/>
            <person name="Courtney L."/>
            <person name="Fronick C."/>
            <person name="Harrison M."/>
            <person name="Strong C."/>
            <person name="Farmer C."/>
            <person name="Delahaunty K."/>
            <person name="Markovic C."/>
            <person name="Hall O."/>
            <person name="Minx P."/>
            <person name="Tomlinson C."/>
            <person name="Mitreva M."/>
            <person name="Nelson J."/>
            <person name="Hou S."/>
            <person name="Wollam A."/>
            <person name="Pepin K.H."/>
            <person name="Johnson M."/>
            <person name="Bhonagiri V."/>
            <person name="Nash W.E."/>
            <person name="Warren W."/>
            <person name="Chinwalla A."/>
            <person name="Mardis E.R."/>
            <person name="Wilson R.K."/>
        </authorList>
    </citation>
    <scope>NUCLEOTIDE SEQUENCE [LARGE SCALE GENOMIC DNA]</scope>
    <source>
        <strain evidence="1">DSM 4541</strain>
    </source>
</reference>
<sequence length="673" mass="77991">MYTHIFANIMLTAYDITVLNKERIEKINTKERKNKNKNKNKNKKYKTLNLANQRKIENFSLHQDFFAKTGNLKTQEYGDDNINTKETYQKLINIIDSKAVFTQTERQMFFYKYEQLYNALIAQYVVSNLEKKEILRKYTKATIPAIVALDMYKTLSLSVDKEQLHFYSHIHHFILSEYYDNHHNNLESLCKGVRAYLKYYIKTLAFNPIVNLFEITTSINNIRTSSFTTICNIDTIIDACKKEASEIGKPHDTQFEQLRVAYTSLSVLLAFQKITHLLTPLVSNYKKLLEDKLEAPDPLFFLEQYLYQNVENDPIFLGENALYEYIEVLISHEKIDISSCEDDYDCGQGSECECQCIPSYCYGILTILENFIFENKSHLPLPTLVPSIKLSKFSPPKKISIFELSSHLDELCDEVPSLKLYKEIPYILELLYANELDNIREVINEISFEEFPLGFFTSTLAIINLALKIKFEPKSIRYGSLLSYINPILTNQGVYNEYIIVTPDIKNTTQSVSNIENPVINDPNNQTVLHSIMIYNRMIKKMIIYDNDHSELIAPQSVYGLLDSVELALKKLREAFFQGKMLHTDKELASLIIQNKVLTKHETNDNLIGILNEATLYNCLGCLSYLYKNLVSFGESLPNILSFVGISKDENEERETLRRALRIVKEKQTNKDN</sequence>
<dbReference type="STRING" id="500637.PROVRUST_06807"/>
<accession>D1P3D6</accession>
<comment type="caution">
    <text evidence="1">The sequence shown here is derived from an EMBL/GenBank/DDBJ whole genome shotgun (WGS) entry which is preliminary data.</text>
</comment>
<dbReference type="Proteomes" id="UP000005512">
    <property type="component" value="Unassembled WGS sequence"/>
</dbReference>
<protein>
    <submittedName>
        <fullName evidence="1">Uncharacterized protein</fullName>
    </submittedName>
</protein>
<dbReference type="EMBL" id="ABXV02000027">
    <property type="protein sequence ID" value="EFB72052.1"/>
    <property type="molecule type" value="Genomic_DNA"/>
</dbReference>
<evidence type="ECO:0000313" key="2">
    <source>
        <dbReference type="Proteomes" id="UP000005512"/>
    </source>
</evidence>
<proteinExistence type="predicted"/>
<dbReference type="AlphaFoldDB" id="D1P3D6"/>
<organism evidence="1 2">
    <name type="scientific">Providencia rustigianii DSM 4541</name>
    <dbReference type="NCBI Taxonomy" id="500637"/>
    <lineage>
        <taxon>Bacteria</taxon>
        <taxon>Pseudomonadati</taxon>
        <taxon>Pseudomonadota</taxon>
        <taxon>Gammaproteobacteria</taxon>
        <taxon>Enterobacterales</taxon>
        <taxon>Morganellaceae</taxon>
        <taxon>Providencia</taxon>
    </lineage>
</organism>